<dbReference type="Proteomes" id="UP000188543">
    <property type="component" value="Unassembled WGS sequence"/>
</dbReference>
<name>A0A1V2W7I3_9BURK</name>
<dbReference type="InterPro" id="IPR056509">
    <property type="entry name" value="Imm33-like"/>
</dbReference>
<feature type="domain" description="Imm33-like" evidence="1">
    <location>
        <begin position="11"/>
        <end position="110"/>
    </location>
</feature>
<sequence length="111" mass="12459">MADDPAALRTQQEALCARYGLQAVEPEEMVAVAMSTLRRMPVYGTRIALSEGDNVSWFFHCGEYSDADDFYQPLHAAHLSTYLPSVLPYLRLPPGARFIIDDAGYEDIWMA</sequence>
<dbReference type="EMBL" id="MUTJ01000041">
    <property type="protein sequence ID" value="ONU87709.1"/>
    <property type="molecule type" value="Genomic_DNA"/>
</dbReference>
<organism evidence="2 3">
    <name type="scientific">Burkholderia cenocepacia</name>
    <dbReference type="NCBI Taxonomy" id="95486"/>
    <lineage>
        <taxon>Bacteria</taxon>
        <taxon>Pseudomonadati</taxon>
        <taxon>Pseudomonadota</taxon>
        <taxon>Betaproteobacteria</taxon>
        <taxon>Burkholderiales</taxon>
        <taxon>Burkholderiaceae</taxon>
        <taxon>Burkholderia</taxon>
        <taxon>Burkholderia cepacia complex</taxon>
    </lineage>
</organism>
<evidence type="ECO:0000313" key="2">
    <source>
        <dbReference type="EMBL" id="ONU87709.1"/>
    </source>
</evidence>
<comment type="caution">
    <text evidence="2">The sequence shown here is derived from an EMBL/GenBank/DDBJ whole genome shotgun (WGS) entry which is preliminary data.</text>
</comment>
<dbReference type="Pfam" id="PF24719">
    <property type="entry name" value="Imm33-like"/>
    <property type="match status" value="1"/>
</dbReference>
<accession>A0A1V2W7I3</accession>
<dbReference type="GeneID" id="56556908"/>
<dbReference type="AlphaFoldDB" id="A0A1V2W7I3"/>
<evidence type="ECO:0000313" key="3">
    <source>
        <dbReference type="Proteomes" id="UP000188543"/>
    </source>
</evidence>
<protein>
    <recommendedName>
        <fullName evidence="1">Imm33-like domain-containing protein</fullName>
    </recommendedName>
</protein>
<proteinExistence type="predicted"/>
<dbReference type="OrthoDB" id="7063432at2"/>
<dbReference type="RefSeq" id="WP_060214786.1">
    <property type="nucleotide sequence ID" value="NZ_CADETK010000019.1"/>
</dbReference>
<evidence type="ECO:0000259" key="1">
    <source>
        <dbReference type="Pfam" id="PF24719"/>
    </source>
</evidence>
<gene>
    <name evidence="2" type="ORF">A8E72_11880</name>
</gene>
<reference evidence="2 3" key="1">
    <citation type="submission" date="2016-08" db="EMBL/GenBank/DDBJ databases">
        <authorList>
            <person name="Seilhamer J.J."/>
        </authorList>
    </citation>
    <scope>NUCLEOTIDE SEQUENCE [LARGE SCALE GENOMIC DNA]</scope>
    <source>
        <strain evidence="2 3">VC14762</strain>
    </source>
</reference>